<dbReference type="Proteomes" id="UP000683511">
    <property type="component" value="Chromosome"/>
</dbReference>
<dbReference type="AlphaFoldDB" id="A0A975TCN6"/>
<keyword evidence="2" id="KW-1185">Reference proteome</keyword>
<dbReference type="EMBL" id="CP021056">
    <property type="protein sequence ID" value="QXE26257.1"/>
    <property type="molecule type" value="Genomic_DNA"/>
</dbReference>
<dbReference type="RefSeq" id="WP_190606415.1">
    <property type="nucleotide sequence ID" value="NZ_CP021056.1"/>
</dbReference>
<organism evidence="1 2">
    <name type="scientific">Richelia sinica FACHB-800</name>
    <dbReference type="NCBI Taxonomy" id="1357546"/>
    <lineage>
        <taxon>Bacteria</taxon>
        <taxon>Bacillati</taxon>
        <taxon>Cyanobacteriota</taxon>
        <taxon>Cyanophyceae</taxon>
        <taxon>Nostocales</taxon>
        <taxon>Nostocaceae</taxon>
        <taxon>Richelia</taxon>
    </lineage>
</organism>
<gene>
    <name evidence="1" type="ORF">B6N60_04988</name>
</gene>
<protein>
    <submittedName>
        <fullName evidence="1">Uncharacterized protein</fullName>
    </submittedName>
</protein>
<evidence type="ECO:0000313" key="2">
    <source>
        <dbReference type="Proteomes" id="UP000683511"/>
    </source>
</evidence>
<sequence>MSNDELALIAELAELGIKHNPAKIVKIAKQADGKIVFLEEGNTEAGLQHILEEHSSQFAEQGIEAEQIPDVVITALTEGKIIGYQGRKKTRIIYEVRLNSKTHYIAVTVSDNGYIVGANPRTSA</sequence>
<accession>A0A975TCN6</accession>
<name>A0A975TCN6_9NOST</name>
<evidence type="ECO:0000313" key="1">
    <source>
        <dbReference type="EMBL" id="QXE26257.1"/>
    </source>
</evidence>
<reference evidence="1" key="1">
    <citation type="submission" date="2017-04" db="EMBL/GenBank/DDBJ databases">
        <title>Genome deletions in a multicellular cyanobacterial endosymbiont for morphological adaptation in marine diatoms.</title>
        <authorList>
            <person name="Wang Y."/>
            <person name="Gao H."/>
            <person name="Li R."/>
            <person name="Xu X."/>
        </authorList>
    </citation>
    <scope>NUCLEOTIDE SEQUENCE</scope>
    <source>
        <strain evidence="1">FACHB 800</strain>
    </source>
</reference>
<proteinExistence type="predicted"/>
<dbReference type="KEGG" id="rsin:B6N60_04988"/>